<dbReference type="GO" id="GO:0000014">
    <property type="term" value="F:single-stranded DNA endodeoxyribonuclease activity"/>
    <property type="evidence" value="ECO:0007669"/>
    <property type="project" value="UniProtKB-ARBA"/>
</dbReference>
<evidence type="ECO:0000256" key="3">
    <source>
        <dbReference type="ARBA" id="ARBA00012562"/>
    </source>
</evidence>
<feature type="domain" description="FAD-binding" evidence="11">
    <location>
        <begin position="233"/>
        <end position="265"/>
    </location>
</feature>
<evidence type="ECO:0000313" key="14">
    <source>
        <dbReference type="Proteomes" id="UP000233837"/>
    </source>
</evidence>
<dbReference type="GO" id="GO:0046872">
    <property type="term" value="F:metal ion binding"/>
    <property type="evidence" value="ECO:0007669"/>
    <property type="project" value="UniProtKB-KW"/>
</dbReference>
<keyword evidence="4" id="KW-0540">Nuclease</keyword>
<dbReference type="InterPro" id="IPR002938">
    <property type="entry name" value="FAD-bd"/>
</dbReference>
<sequence length="981" mass="108117">MAAKFQPLTLCLSYPSSNHTPMFQTPFSFPCIKRGPALSSSKKSIKCTTLRSSKRTGKRRYPSEKKKLERMNKTLTQTEIKIKEEGFWRFSKLAIPVHKDPGKDFVGVSLPLLESISKALEFPVASMLPMEAFTVVRKSFDARKLLKEPQFVYTVDMDVKKLLNLEPRASDFISRLEPKLGSIEYMPSRKVLADLISIVHNLVDNQHGTKQEEARDGIHNKSFNRSSIAKRPKVAVVGSGPSGLFASLVLSELGADVTLIERGQAVEQRGHDIGALVVRRALQPESNFCFGEGGAGTWSDGKLVTRIGRNSDSVLTVMKTLVHFGAPPEILLDGKPHLGTDRLIGILRNFRQHLVQLGVDIKFGTRLDDLIVENKQIIGIKVSNARDECGSNSHSLPYDAVVLAVGHSARDVYQMLLQHNVDMVPKDFAVGLRIEHPQELINKIQYSSLAAEVQLGRGKVPVADYKVVKYVNEGDEIVNSCLEDRSRSCYSFCMCPGGQVVLTSTNSSELCINGMSFSRRSSRWANAAIVVTVSSNDFAPFGSHGPLCGVEFQRHYERKAAMVGGGNFVVPAQTVTDFLDNKLSVTSLPQSSYRLGVRPSNLHELLPTHITKALQHSIAAFDKELPGYICKDALLHGVETRTSSPIRILRNTDTYESTSVMGLYPVGEGAGHAGGIVSAAVDGIYCGFALAKNLNLFEGDIEAILGKAKRNTALSHGWGTDGHYIVCQIAQERLNDAAADTVNELLPDYAKNNLSSLCSWADRVKFIYTWSSELHYIDVPDDSCSYNYSRDCKDSNGVQGRCASGAINNYTTQLLTYRNSSDNRQYNLTQALLFLAHIMGDIHQPLHVGHTSDKGGNTIDVHWYTTNTVLHHVWDSSIIDTAEADFYSSDATGYVEDLNQNITGKWSNQTSKWRSCSGNAIACPDIYASESISAACEWAYKDVTNGSELGDKYFNSRLPVVDLRLAQAGVRLAEILNRIFG</sequence>
<comment type="similarity">
    <text evidence="2">Belongs to the nuclease type I family.</text>
</comment>
<dbReference type="STRING" id="906689.A0A2I0W0A4"/>
<evidence type="ECO:0000256" key="8">
    <source>
        <dbReference type="ARBA" id="ARBA00022801"/>
    </source>
</evidence>
<dbReference type="GO" id="GO:0071949">
    <property type="term" value="F:FAD binding"/>
    <property type="evidence" value="ECO:0007669"/>
    <property type="project" value="InterPro"/>
</dbReference>
<reference evidence="13 14" key="2">
    <citation type="journal article" date="2017" name="Nature">
        <title>The Apostasia genome and the evolution of orchids.</title>
        <authorList>
            <person name="Zhang G.Q."/>
            <person name="Liu K.W."/>
            <person name="Li Z."/>
            <person name="Lohaus R."/>
            <person name="Hsiao Y.Y."/>
            <person name="Niu S.C."/>
            <person name="Wang J.Y."/>
            <person name="Lin Y.C."/>
            <person name="Xu Q."/>
            <person name="Chen L.J."/>
            <person name="Yoshida K."/>
            <person name="Fujiwara S."/>
            <person name="Wang Z.W."/>
            <person name="Zhang Y.Q."/>
            <person name="Mitsuda N."/>
            <person name="Wang M."/>
            <person name="Liu G.H."/>
            <person name="Pecoraro L."/>
            <person name="Huang H.X."/>
            <person name="Xiao X.J."/>
            <person name="Lin M."/>
            <person name="Wu X.Y."/>
            <person name="Wu W.L."/>
            <person name="Chen Y.Y."/>
            <person name="Chang S.B."/>
            <person name="Sakamoto S."/>
            <person name="Ohme-Takagi M."/>
            <person name="Yagi M."/>
            <person name="Zeng S.J."/>
            <person name="Shen C.Y."/>
            <person name="Yeh C.M."/>
            <person name="Luo Y.B."/>
            <person name="Tsai W.C."/>
            <person name="Van de Peer Y."/>
            <person name="Liu Z.J."/>
        </authorList>
    </citation>
    <scope>NUCLEOTIDE SEQUENCE [LARGE SCALE GENOMIC DNA]</scope>
    <source>
        <tissue evidence="13">The whole plant</tissue>
    </source>
</reference>
<keyword evidence="7 13" id="KW-0255">Endonuclease</keyword>
<dbReference type="SUPFAM" id="SSF48537">
    <property type="entry name" value="Phospholipase C/P1 nuclease"/>
    <property type="match status" value="1"/>
</dbReference>
<evidence type="ECO:0000256" key="10">
    <source>
        <dbReference type="ARBA" id="ARBA00023180"/>
    </source>
</evidence>
<proteinExistence type="inferred from homology"/>
<protein>
    <recommendedName>
        <fullName evidence="3">Aspergillus nuclease S1</fullName>
        <ecNumber evidence="3">3.1.30.1</ecNumber>
    </recommendedName>
</protein>
<evidence type="ECO:0000256" key="9">
    <source>
        <dbReference type="ARBA" id="ARBA00023157"/>
    </source>
</evidence>
<evidence type="ECO:0000256" key="6">
    <source>
        <dbReference type="ARBA" id="ARBA00022729"/>
    </source>
</evidence>
<accession>A0A2I0W0A4</accession>
<evidence type="ECO:0000256" key="5">
    <source>
        <dbReference type="ARBA" id="ARBA00022723"/>
    </source>
</evidence>
<dbReference type="InterPro" id="IPR049516">
    <property type="entry name" value="FAD-depend_C"/>
</dbReference>
<dbReference type="AlphaFoldDB" id="A0A2I0W0A4"/>
<dbReference type="Proteomes" id="UP000233837">
    <property type="component" value="Unassembled WGS sequence"/>
</dbReference>
<dbReference type="Gene3D" id="3.50.50.60">
    <property type="entry name" value="FAD/NAD(P)-binding domain"/>
    <property type="match status" value="2"/>
</dbReference>
<keyword evidence="14" id="KW-1185">Reference proteome</keyword>
<evidence type="ECO:0000313" key="13">
    <source>
        <dbReference type="EMBL" id="PKU69094.1"/>
    </source>
</evidence>
<gene>
    <name evidence="13" type="primary">ENDO2</name>
    <name evidence="13" type="ORF">MA16_Dca002364</name>
</gene>
<evidence type="ECO:0000256" key="7">
    <source>
        <dbReference type="ARBA" id="ARBA00022759"/>
    </source>
</evidence>
<dbReference type="PANTHER" id="PTHR42842:SF3">
    <property type="entry name" value="FAD_NAD(P)-BINDING OXIDOREDUCTASE FAMILY PROTEIN"/>
    <property type="match status" value="1"/>
</dbReference>
<keyword evidence="8" id="KW-0378">Hydrolase</keyword>
<dbReference type="Pfam" id="PF21688">
    <property type="entry name" value="FAD-depend_C"/>
    <property type="match status" value="1"/>
</dbReference>
<dbReference type="GO" id="GO:0003676">
    <property type="term" value="F:nucleic acid binding"/>
    <property type="evidence" value="ECO:0007669"/>
    <property type="project" value="InterPro"/>
</dbReference>
<dbReference type="EC" id="3.1.30.1" evidence="3"/>
<dbReference type="Pfam" id="PF02265">
    <property type="entry name" value="S1-P1_nuclease"/>
    <property type="match status" value="1"/>
</dbReference>
<feature type="domain" description="FAD-dependent protein C-terminal" evidence="12">
    <location>
        <begin position="427"/>
        <end position="642"/>
    </location>
</feature>
<dbReference type="InterPro" id="IPR028348">
    <property type="entry name" value="FAD-binding_protein"/>
</dbReference>
<dbReference type="Gene3D" id="1.10.575.10">
    <property type="entry name" value="P1 Nuclease"/>
    <property type="match status" value="1"/>
</dbReference>
<keyword evidence="5" id="KW-0479">Metal-binding</keyword>
<evidence type="ECO:0000259" key="11">
    <source>
        <dbReference type="Pfam" id="PF01494"/>
    </source>
</evidence>
<dbReference type="PANTHER" id="PTHR42842">
    <property type="entry name" value="FAD/NAD(P)-BINDING OXIDOREDUCTASE"/>
    <property type="match status" value="1"/>
</dbReference>
<dbReference type="InterPro" id="IPR036188">
    <property type="entry name" value="FAD/NAD-bd_sf"/>
</dbReference>
<organism evidence="13 14">
    <name type="scientific">Dendrobium catenatum</name>
    <dbReference type="NCBI Taxonomy" id="906689"/>
    <lineage>
        <taxon>Eukaryota</taxon>
        <taxon>Viridiplantae</taxon>
        <taxon>Streptophyta</taxon>
        <taxon>Embryophyta</taxon>
        <taxon>Tracheophyta</taxon>
        <taxon>Spermatophyta</taxon>
        <taxon>Magnoliopsida</taxon>
        <taxon>Liliopsida</taxon>
        <taxon>Asparagales</taxon>
        <taxon>Orchidaceae</taxon>
        <taxon>Epidendroideae</taxon>
        <taxon>Malaxideae</taxon>
        <taxon>Dendrobiinae</taxon>
        <taxon>Dendrobium</taxon>
    </lineage>
</organism>
<dbReference type="GO" id="GO:0006308">
    <property type="term" value="P:DNA catabolic process"/>
    <property type="evidence" value="ECO:0007669"/>
    <property type="project" value="InterPro"/>
</dbReference>
<dbReference type="InterPro" id="IPR008947">
    <property type="entry name" value="PLipase_C/P1_nuclease_dom_sf"/>
</dbReference>
<dbReference type="InterPro" id="IPR003154">
    <property type="entry name" value="S1/P1nuclease"/>
</dbReference>
<keyword evidence="9" id="KW-1015">Disulfide bond</keyword>
<evidence type="ECO:0000259" key="12">
    <source>
        <dbReference type="Pfam" id="PF21688"/>
    </source>
</evidence>
<evidence type="ECO:0000256" key="4">
    <source>
        <dbReference type="ARBA" id="ARBA00022722"/>
    </source>
</evidence>
<dbReference type="SUPFAM" id="SSF51905">
    <property type="entry name" value="FAD/NAD(P)-binding domain"/>
    <property type="match status" value="1"/>
</dbReference>
<dbReference type="PRINTS" id="PR00419">
    <property type="entry name" value="ADXRDTASE"/>
</dbReference>
<reference evidence="13 14" key="1">
    <citation type="journal article" date="2016" name="Sci. Rep.">
        <title>The Dendrobium catenatum Lindl. genome sequence provides insights into polysaccharide synthase, floral development and adaptive evolution.</title>
        <authorList>
            <person name="Zhang G.Q."/>
            <person name="Xu Q."/>
            <person name="Bian C."/>
            <person name="Tsai W.C."/>
            <person name="Yeh C.M."/>
            <person name="Liu K.W."/>
            <person name="Yoshida K."/>
            <person name="Zhang L.S."/>
            <person name="Chang S.B."/>
            <person name="Chen F."/>
            <person name="Shi Y."/>
            <person name="Su Y.Y."/>
            <person name="Zhang Y.Q."/>
            <person name="Chen L.J."/>
            <person name="Yin Y."/>
            <person name="Lin M."/>
            <person name="Huang H."/>
            <person name="Deng H."/>
            <person name="Wang Z.W."/>
            <person name="Zhu S.L."/>
            <person name="Zhao X."/>
            <person name="Deng C."/>
            <person name="Niu S.C."/>
            <person name="Huang J."/>
            <person name="Wang M."/>
            <person name="Liu G.H."/>
            <person name="Yang H.J."/>
            <person name="Xiao X.J."/>
            <person name="Hsiao Y.Y."/>
            <person name="Wu W.L."/>
            <person name="Chen Y.Y."/>
            <person name="Mitsuda N."/>
            <person name="Ohme-Takagi M."/>
            <person name="Luo Y.B."/>
            <person name="Van de Peer Y."/>
            <person name="Liu Z.J."/>
        </authorList>
    </citation>
    <scope>NUCLEOTIDE SEQUENCE [LARGE SCALE GENOMIC DNA]</scope>
    <source>
        <tissue evidence="13">The whole plant</tissue>
    </source>
</reference>
<evidence type="ECO:0000256" key="1">
    <source>
        <dbReference type="ARBA" id="ARBA00000245"/>
    </source>
</evidence>
<dbReference type="GO" id="GO:0004521">
    <property type="term" value="F:RNA endonuclease activity"/>
    <property type="evidence" value="ECO:0007669"/>
    <property type="project" value="UniProtKB-ARBA"/>
</dbReference>
<dbReference type="EMBL" id="KZ503041">
    <property type="protein sequence ID" value="PKU69094.1"/>
    <property type="molecule type" value="Genomic_DNA"/>
</dbReference>
<dbReference type="CDD" id="cd11010">
    <property type="entry name" value="S1-P1_nuclease"/>
    <property type="match status" value="1"/>
</dbReference>
<dbReference type="Pfam" id="PF01494">
    <property type="entry name" value="FAD_binding_3"/>
    <property type="match status" value="1"/>
</dbReference>
<comment type="catalytic activity">
    <reaction evidence="1">
        <text>Endonucleolytic cleavage to 5'-phosphomononucleotide and 5'-phosphooligonucleotide end-products.</text>
        <dbReference type="EC" id="3.1.30.1"/>
    </reaction>
</comment>
<keyword evidence="6" id="KW-0732">Signal</keyword>
<evidence type="ECO:0000256" key="2">
    <source>
        <dbReference type="ARBA" id="ARBA00009547"/>
    </source>
</evidence>
<keyword evidence="10" id="KW-0325">Glycoprotein</keyword>
<name>A0A2I0W0A4_9ASPA</name>
<dbReference type="FunFam" id="1.10.575.10:FF:000002">
    <property type="entry name" value="Endonuclease 2"/>
    <property type="match status" value="1"/>
</dbReference>